<evidence type="ECO:0000313" key="3">
    <source>
        <dbReference type="Proteomes" id="UP000823914"/>
    </source>
</evidence>
<reference evidence="2" key="2">
    <citation type="submission" date="2021-04" db="EMBL/GenBank/DDBJ databases">
        <authorList>
            <person name="Gilroy R."/>
        </authorList>
    </citation>
    <scope>NUCLEOTIDE SEQUENCE</scope>
    <source>
        <strain evidence="2">Gambia15-2214</strain>
    </source>
</reference>
<dbReference type="AlphaFoldDB" id="A0A9E2L3M7"/>
<organism evidence="2 3">
    <name type="scientific">Candidatus Treponema excrementipullorum</name>
    <dbReference type="NCBI Taxonomy" id="2838768"/>
    <lineage>
        <taxon>Bacteria</taxon>
        <taxon>Pseudomonadati</taxon>
        <taxon>Spirochaetota</taxon>
        <taxon>Spirochaetia</taxon>
        <taxon>Spirochaetales</taxon>
        <taxon>Treponemataceae</taxon>
        <taxon>Treponema</taxon>
    </lineage>
</organism>
<name>A0A9E2L3M7_9SPIR</name>
<dbReference type="EMBL" id="JAHLFV010000191">
    <property type="protein sequence ID" value="MBU3850545.1"/>
    <property type="molecule type" value="Genomic_DNA"/>
</dbReference>
<accession>A0A9E2L3M7</accession>
<protein>
    <submittedName>
        <fullName evidence="2">Uncharacterized protein</fullName>
    </submittedName>
</protein>
<gene>
    <name evidence="2" type="ORF">IAA16_08270</name>
</gene>
<dbReference type="Proteomes" id="UP000823914">
    <property type="component" value="Unassembled WGS sequence"/>
</dbReference>
<keyword evidence="1" id="KW-0732">Signal</keyword>
<proteinExistence type="predicted"/>
<comment type="caution">
    <text evidence="2">The sequence shown here is derived from an EMBL/GenBank/DDBJ whole genome shotgun (WGS) entry which is preliminary data.</text>
</comment>
<feature type="signal peptide" evidence="1">
    <location>
        <begin position="1"/>
        <end position="19"/>
    </location>
</feature>
<feature type="chain" id="PRO_5038847394" evidence="1">
    <location>
        <begin position="20"/>
        <end position="141"/>
    </location>
</feature>
<evidence type="ECO:0000256" key="1">
    <source>
        <dbReference type="SAM" id="SignalP"/>
    </source>
</evidence>
<evidence type="ECO:0000313" key="2">
    <source>
        <dbReference type="EMBL" id="MBU3850545.1"/>
    </source>
</evidence>
<reference evidence="2" key="1">
    <citation type="journal article" date="2021" name="PeerJ">
        <title>Extensive microbial diversity within the chicken gut microbiome revealed by metagenomics and culture.</title>
        <authorList>
            <person name="Gilroy R."/>
            <person name="Ravi A."/>
            <person name="Getino M."/>
            <person name="Pursley I."/>
            <person name="Horton D.L."/>
            <person name="Alikhan N.F."/>
            <person name="Baker D."/>
            <person name="Gharbi K."/>
            <person name="Hall N."/>
            <person name="Watson M."/>
            <person name="Adriaenssens E.M."/>
            <person name="Foster-Nyarko E."/>
            <person name="Jarju S."/>
            <person name="Secka A."/>
            <person name="Antonio M."/>
            <person name="Oren A."/>
            <person name="Chaudhuri R.R."/>
            <person name="La Ragione R."/>
            <person name="Hildebrand F."/>
            <person name="Pallen M.J."/>
        </authorList>
    </citation>
    <scope>NUCLEOTIDE SEQUENCE</scope>
    <source>
        <strain evidence="2">Gambia15-2214</strain>
    </source>
</reference>
<sequence>MKRKLFLCICFFLCCFTFSQELSPKWIVSQDESAIWRLYKTDNMWVYLQLNTMNGTICLLQYSLEELGGIYGIINFQDLVKDNNYFPGRFTLYPTENMFNYILLDQFNGNSWQVQWSFEPENCLIVPLGVLDSGDSDFESD</sequence>